<protein>
    <submittedName>
        <fullName evidence="9">Uncharacterized protein</fullName>
    </submittedName>
</protein>
<gene>
    <name evidence="9" type="ORF">OUZ56_014795</name>
</gene>
<accession>A0ABR0AKV8</accession>
<dbReference type="PROSITE" id="PS50267">
    <property type="entry name" value="NA_NEUROTRAN_SYMP_3"/>
    <property type="match status" value="1"/>
</dbReference>
<dbReference type="Proteomes" id="UP001234178">
    <property type="component" value="Unassembled WGS sequence"/>
</dbReference>
<evidence type="ECO:0000256" key="1">
    <source>
        <dbReference type="ARBA" id="ARBA00004141"/>
    </source>
</evidence>
<keyword evidence="4 8" id="KW-0812">Transmembrane</keyword>
<dbReference type="InterPro" id="IPR037272">
    <property type="entry name" value="SNS_sf"/>
</dbReference>
<organism evidence="9 10">
    <name type="scientific">Daphnia magna</name>
    <dbReference type="NCBI Taxonomy" id="35525"/>
    <lineage>
        <taxon>Eukaryota</taxon>
        <taxon>Metazoa</taxon>
        <taxon>Ecdysozoa</taxon>
        <taxon>Arthropoda</taxon>
        <taxon>Crustacea</taxon>
        <taxon>Branchiopoda</taxon>
        <taxon>Diplostraca</taxon>
        <taxon>Cladocera</taxon>
        <taxon>Anomopoda</taxon>
        <taxon>Daphniidae</taxon>
        <taxon>Daphnia</taxon>
    </lineage>
</organism>
<keyword evidence="10" id="KW-1185">Reference proteome</keyword>
<proteinExistence type="inferred from homology"/>
<name>A0ABR0AKV8_9CRUS</name>
<evidence type="ECO:0000256" key="4">
    <source>
        <dbReference type="ARBA" id="ARBA00022692"/>
    </source>
</evidence>
<evidence type="ECO:0000256" key="3">
    <source>
        <dbReference type="ARBA" id="ARBA00022448"/>
    </source>
</evidence>
<evidence type="ECO:0000256" key="8">
    <source>
        <dbReference type="SAM" id="Phobius"/>
    </source>
</evidence>
<dbReference type="PANTHER" id="PTHR11616">
    <property type="entry name" value="SODIUM/CHLORIDE DEPENDENT TRANSPORTER"/>
    <property type="match status" value="1"/>
</dbReference>
<evidence type="ECO:0000256" key="6">
    <source>
        <dbReference type="ARBA" id="ARBA00022989"/>
    </source>
</evidence>
<evidence type="ECO:0000313" key="9">
    <source>
        <dbReference type="EMBL" id="KAK4025747.1"/>
    </source>
</evidence>
<evidence type="ECO:0000256" key="7">
    <source>
        <dbReference type="ARBA" id="ARBA00023136"/>
    </source>
</evidence>
<evidence type="ECO:0000256" key="2">
    <source>
        <dbReference type="ARBA" id="ARBA00006459"/>
    </source>
</evidence>
<dbReference type="SUPFAM" id="SSF161070">
    <property type="entry name" value="SNF-like"/>
    <property type="match status" value="1"/>
</dbReference>
<dbReference type="Pfam" id="PF00209">
    <property type="entry name" value="SNF"/>
    <property type="match status" value="1"/>
</dbReference>
<comment type="subcellular location">
    <subcellularLocation>
        <location evidence="1">Membrane</location>
        <topology evidence="1">Multi-pass membrane protein</topology>
    </subcellularLocation>
</comment>
<reference evidence="9 10" key="1">
    <citation type="journal article" date="2023" name="Nucleic Acids Res.">
        <title>The hologenome of Daphnia magna reveals possible DNA methylation and microbiome-mediated evolution of the host genome.</title>
        <authorList>
            <person name="Chaturvedi A."/>
            <person name="Li X."/>
            <person name="Dhandapani V."/>
            <person name="Marshall H."/>
            <person name="Kissane S."/>
            <person name="Cuenca-Cambronero M."/>
            <person name="Asole G."/>
            <person name="Calvet F."/>
            <person name="Ruiz-Romero M."/>
            <person name="Marangio P."/>
            <person name="Guigo R."/>
            <person name="Rago D."/>
            <person name="Mirbahai L."/>
            <person name="Eastwood N."/>
            <person name="Colbourne J.K."/>
            <person name="Zhou J."/>
            <person name="Mallon E."/>
            <person name="Orsini L."/>
        </authorList>
    </citation>
    <scope>NUCLEOTIDE SEQUENCE [LARGE SCALE GENOMIC DNA]</scope>
    <source>
        <strain evidence="9">LRV0_1</strain>
    </source>
</reference>
<comment type="similarity">
    <text evidence="2">Belongs to the sodium:neurotransmitter symporter (SNF) (TC 2.A.22) family.</text>
</comment>
<keyword evidence="6 8" id="KW-1133">Transmembrane helix</keyword>
<dbReference type="PANTHER" id="PTHR11616:SF240">
    <property type="entry name" value="BLOATED TUBULES, ISOFORM B-RELATED"/>
    <property type="match status" value="1"/>
</dbReference>
<keyword evidence="5" id="KW-0769">Symport</keyword>
<sequence>MENCKYLPSLSTTLPFRQYFQSLSSGPHTIPAVFVYASISSLSSSMSSLLSSPTSLPHRCLHCCLRRRLRLIAVFIYVLHSRRLRLAAVLDRRREAGLAFAVYPEAVARLPIAPLWSILFFVMLLTLGLGTQSNLPF</sequence>
<keyword evidence="7 8" id="KW-0472">Membrane</keyword>
<evidence type="ECO:0000313" key="10">
    <source>
        <dbReference type="Proteomes" id="UP001234178"/>
    </source>
</evidence>
<dbReference type="InterPro" id="IPR000175">
    <property type="entry name" value="Na/ntran_symport"/>
</dbReference>
<comment type="caution">
    <text evidence="9">The sequence shown here is derived from an EMBL/GenBank/DDBJ whole genome shotgun (WGS) entry which is preliminary data.</text>
</comment>
<dbReference type="EMBL" id="JAOYFB010000038">
    <property type="protein sequence ID" value="KAK4025747.1"/>
    <property type="molecule type" value="Genomic_DNA"/>
</dbReference>
<keyword evidence="3" id="KW-0813">Transport</keyword>
<feature type="transmembrane region" description="Helical" evidence="8">
    <location>
        <begin position="110"/>
        <end position="130"/>
    </location>
</feature>
<evidence type="ECO:0000256" key="5">
    <source>
        <dbReference type="ARBA" id="ARBA00022847"/>
    </source>
</evidence>